<keyword evidence="1" id="KW-1133">Transmembrane helix</keyword>
<evidence type="ECO:0000256" key="1">
    <source>
        <dbReference type="SAM" id="Phobius"/>
    </source>
</evidence>
<reference evidence="2 3" key="1">
    <citation type="journal article" date="2014" name="Int. J. Syst. Evol. Microbiol.">
        <title>Complete genome sequence of Corynebacterium casei LMG S-19264T (=DSM 44701T), isolated from a smear-ripened cheese.</title>
        <authorList>
            <consortium name="US DOE Joint Genome Institute (JGI-PGF)"/>
            <person name="Walter F."/>
            <person name="Albersmeier A."/>
            <person name="Kalinowski J."/>
            <person name="Ruckert C."/>
        </authorList>
    </citation>
    <scope>NUCLEOTIDE SEQUENCE [LARGE SCALE GENOMIC DNA]</scope>
    <source>
        <strain evidence="2 3">CGMCC 1.16330</strain>
    </source>
</reference>
<dbReference type="EMBL" id="BMKS01000015">
    <property type="protein sequence ID" value="GGG46881.1"/>
    <property type="molecule type" value="Genomic_DNA"/>
</dbReference>
<keyword evidence="1" id="KW-0812">Transmembrane</keyword>
<comment type="caution">
    <text evidence="2">The sequence shown here is derived from an EMBL/GenBank/DDBJ whole genome shotgun (WGS) entry which is preliminary data.</text>
</comment>
<name>A0A8J2ZEU3_9PROT</name>
<proteinExistence type="predicted"/>
<keyword evidence="1" id="KW-0472">Membrane</keyword>
<protein>
    <submittedName>
        <fullName evidence="2">Uncharacterized protein</fullName>
    </submittedName>
</protein>
<feature type="transmembrane region" description="Helical" evidence="1">
    <location>
        <begin position="20"/>
        <end position="40"/>
    </location>
</feature>
<organism evidence="2 3">
    <name type="scientific">Caldovatus sediminis</name>
    <dbReference type="NCBI Taxonomy" id="2041189"/>
    <lineage>
        <taxon>Bacteria</taxon>
        <taxon>Pseudomonadati</taxon>
        <taxon>Pseudomonadota</taxon>
        <taxon>Alphaproteobacteria</taxon>
        <taxon>Acetobacterales</taxon>
        <taxon>Roseomonadaceae</taxon>
        <taxon>Caldovatus</taxon>
    </lineage>
</organism>
<evidence type="ECO:0000313" key="2">
    <source>
        <dbReference type="EMBL" id="GGG46881.1"/>
    </source>
</evidence>
<dbReference type="Proteomes" id="UP000597507">
    <property type="component" value="Unassembled WGS sequence"/>
</dbReference>
<dbReference type="AlphaFoldDB" id="A0A8J2ZEU3"/>
<gene>
    <name evidence="2" type="ORF">GCM10010964_37780</name>
</gene>
<evidence type="ECO:0000313" key="3">
    <source>
        <dbReference type="Proteomes" id="UP000597507"/>
    </source>
</evidence>
<keyword evidence="3" id="KW-1185">Reference proteome</keyword>
<sequence>MVLSPDAWTPAMRDPLLRRIAGLFAPLGLAVPLILAPMSVEATLDRGTADPATARPVAGIPAAGGAVPASFRPAPRGAGPGHASTGGAVPVPRMALTLDAVATAAGPSVPAAWSVVALGDPARTVFSSPNQARPTLHLGPGRYEARVTYGAVQAVERFEVAADAPAPQEVRRVVLNAGTLRPVAGLVAGSPPLEGLWTVIVESVPERRAGAVVVSTTARQPVFHLAPGHYRLRFETGQVQAETVARVAPGALTQPRIALRAADITLVSLRGGRPLLGVHWQLFERPRQDRPVADAPLAESAAPRARFVLPGGAYVVRVLADGRWYEQPFSVAPGTVREIPLILP</sequence>
<accession>A0A8J2ZEU3</accession>